<gene>
    <name evidence="2" type="ORF">AEA09_07085</name>
</gene>
<keyword evidence="1" id="KW-0472">Membrane</keyword>
<dbReference type="Proteomes" id="UP000050668">
    <property type="component" value="Unassembled WGS sequence"/>
</dbReference>
<accession>A0ABR5K0A3</accession>
<proteinExistence type="predicted"/>
<feature type="transmembrane region" description="Helical" evidence="1">
    <location>
        <begin position="76"/>
        <end position="100"/>
    </location>
</feature>
<evidence type="ECO:0000256" key="1">
    <source>
        <dbReference type="SAM" id="Phobius"/>
    </source>
</evidence>
<feature type="transmembrane region" description="Helical" evidence="1">
    <location>
        <begin position="38"/>
        <end position="64"/>
    </location>
</feature>
<evidence type="ECO:0000313" key="2">
    <source>
        <dbReference type="EMBL" id="KOS68343.1"/>
    </source>
</evidence>
<sequence length="101" mass="11379">MEKSNILILGSLSLATTFGIFGQGIAYFMNENIVSIAPIYYLTVLTCISIFLYLVTVVLIYLAGKKQLLDKIEIRIYSRIIGFVGICTSLWSLFVLAMWWG</sequence>
<dbReference type="RefSeq" id="WP_053583168.1">
    <property type="nucleotide sequence ID" value="NZ_LGRV01000003.1"/>
</dbReference>
<organism evidence="2 3">
    <name type="scientific">Lysinibacillus contaminans</name>
    <dbReference type="NCBI Taxonomy" id="1293441"/>
    <lineage>
        <taxon>Bacteria</taxon>
        <taxon>Bacillati</taxon>
        <taxon>Bacillota</taxon>
        <taxon>Bacilli</taxon>
        <taxon>Bacillales</taxon>
        <taxon>Bacillaceae</taxon>
        <taxon>Lysinibacillus</taxon>
    </lineage>
</organism>
<keyword evidence="1" id="KW-0812">Transmembrane</keyword>
<comment type="caution">
    <text evidence="2">The sequence shown here is derived from an EMBL/GenBank/DDBJ whole genome shotgun (WGS) entry which is preliminary data.</text>
</comment>
<reference evidence="3" key="1">
    <citation type="submission" date="2015-07" db="EMBL/GenBank/DDBJ databases">
        <title>Fjat-14205 dsm 2895.</title>
        <authorList>
            <person name="Liu B."/>
            <person name="Wang J."/>
            <person name="Zhu Y."/>
            <person name="Liu G."/>
            <person name="Chen Q."/>
            <person name="Chen Z."/>
            <person name="Lan J."/>
            <person name="Che J."/>
            <person name="Ge C."/>
            <person name="Shi H."/>
            <person name="Pan Z."/>
            <person name="Liu X."/>
        </authorList>
    </citation>
    <scope>NUCLEOTIDE SEQUENCE [LARGE SCALE GENOMIC DNA]</scope>
    <source>
        <strain evidence="3">DSM 25560</strain>
    </source>
</reference>
<evidence type="ECO:0000313" key="3">
    <source>
        <dbReference type="Proteomes" id="UP000050668"/>
    </source>
</evidence>
<protein>
    <submittedName>
        <fullName evidence="2">Uncharacterized protein</fullName>
    </submittedName>
</protein>
<name>A0ABR5K0A3_9BACI</name>
<keyword evidence="1" id="KW-1133">Transmembrane helix</keyword>
<dbReference type="EMBL" id="LGRV01000003">
    <property type="protein sequence ID" value="KOS68343.1"/>
    <property type="molecule type" value="Genomic_DNA"/>
</dbReference>
<keyword evidence="3" id="KW-1185">Reference proteome</keyword>